<comment type="similarity">
    <text evidence="1 6">Belongs to the glycosyl hydrolase 17 family.</text>
</comment>
<dbReference type="FunFam" id="3.20.20.80:FF:000008">
    <property type="entry name" value="Glucan endo-1,3-beta-glucosidase 5"/>
    <property type="match status" value="1"/>
</dbReference>
<dbReference type="OMA" id="GIYHICI"/>
<proteinExistence type="inferred from homology"/>
<dbReference type="SUPFAM" id="SSF51445">
    <property type="entry name" value="(Trans)glycosidases"/>
    <property type="match status" value="1"/>
</dbReference>
<evidence type="ECO:0000256" key="4">
    <source>
        <dbReference type="ARBA" id="ARBA00023157"/>
    </source>
</evidence>
<dbReference type="InterPro" id="IPR012946">
    <property type="entry name" value="X8"/>
</dbReference>
<gene>
    <name evidence="9" type="ORF">KP509_13G011200</name>
</gene>
<dbReference type="OrthoDB" id="408788at2759"/>
<protein>
    <recommendedName>
        <fullName evidence="8">X8 domain-containing protein</fullName>
    </recommendedName>
</protein>
<dbReference type="GO" id="GO:0004553">
    <property type="term" value="F:hydrolase activity, hydrolyzing O-glycosyl compounds"/>
    <property type="evidence" value="ECO:0007669"/>
    <property type="project" value="InterPro"/>
</dbReference>
<evidence type="ECO:0000256" key="1">
    <source>
        <dbReference type="ARBA" id="ARBA00008773"/>
    </source>
</evidence>
<accession>A0A8T2TGP5</accession>
<evidence type="ECO:0000256" key="2">
    <source>
        <dbReference type="ARBA" id="ARBA00022729"/>
    </source>
</evidence>
<feature type="domain" description="X8" evidence="8">
    <location>
        <begin position="374"/>
        <end position="456"/>
    </location>
</feature>
<sequence length="503" mass="54990">MRSRVRLHTMRLPVVFIFHVLGLLSREWLVGVSALGFNWGSISSRPVPPRIVVQMLKTNHISKVKLFDANPDALAALRGSGIEVMVGTPNELLQSFAESTAATDAWVSANLTSYLGKGGANIRYVAIGNEPFLRAYGTQYQNVTYPAMKNMYESISKVGLGGQVKVTVPCNADVLLNTPPSKGEFRPDMKVTMTQIAAFLAQTNAPLLMNIYPFLDLTLDSNFPEDFAFFDGTTHSLVDGPNTYMNALDASFDMTVTALAGVGYPNVQVVVGEIGWPTDGAPYANVSTAQRFTQGLVKHVQSKQGTPLRPGMQIEAYIFSLLDENQKSLLPGNFERHWGVFTFDGQAKYPLDLSGEDQDSNLSNADDVPYLPTRWCVANRHGNVSELLRNAEYACSSADCTALSEGGSCSNIGMPDNASYAFNSYYQLNLQDDNSCSFDGLGVVTFVDPSVGDCRFLIGVSEAGKLSCKFYGVFLMAFLSSYLLRTIFAEVTSSRCPHWNVVF</sequence>
<dbReference type="EMBL" id="CM035418">
    <property type="protein sequence ID" value="KAH7420524.1"/>
    <property type="molecule type" value="Genomic_DNA"/>
</dbReference>
<comment type="caution">
    <text evidence="9">The sequence shown here is derived from an EMBL/GenBank/DDBJ whole genome shotgun (WGS) entry which is preliminary data.</text>
</comment>
<keyword evidence="4" id="KW-1015">Disulfide bond</keyword>
<dbReference type="Gene3D" id="1.20.58.1040">
    <property type="match status" value="1"/>
</dbReference>
<dbReference type="GO" id="GO:0005975">
    <property type="term" value="P:carbohydrate metabolic process"/>
    <property type="evidence" value="ECO:0007669"/>
    <property type="project" value="InterPro"/>
</dbReference>
<dbReference type="InterPro" id="IPR000490">
    <property type="entry name" value="Glyco_hydro_17"/>
</dbReference>
<evidence type="ECO:0000256" key="5">
    <source>
        <dbReference type="ARBA" id="ARBA00023295"/>
    </source>
</evidence>
<dbReference type="AlphaFoldDB" id="A0A8T2TGP5"/>
<dbReference type="Proteomes" id="UP000825935">
    <property type="component" value="Chromosome 13"/>
</dbReference>
<organism evidence="9 10">
    <name type="scientific">Ceratopteris richardii</name>
    <name type="common">Triangle waterfern</name>
    <dbReference type="NCBI Taxonomy" id="49495"/>
    <lineage>
        <taxon>Eukaryota</taxon>
        <taxon>Viridiplantae</taxon>
        <taxon>Streptophyta</taxon>
        <taxon>Embryophyta</taxon>
        <taxon>Tracheophyta</taxon>
        <taxon>Polypodiopsida</taxon>
        <taxon>Polypodiidae</taxon>
        <taxon>Polypodiales</taxon>
        <taxon>Pteridineae</taxon>
        <taxon>Pteridaceae</taxon>
        <taxon>Parkerioideae</taxon>
        <taxon>Ceratopteris</taxon>
    </lineage>
</organism>
<evidence type="ECO:0000313" key="10">
    <source>
        <dbReference type="Proteomes" id="UP000825935"/>
    </source>
</evidence>
<keyword evidence="5 7" id="KW-0326">Glycosidase</keyword>
<reference evidence="9" key="1">
    <citation type="submission" date="2021-08" db="EMBL/GenBank/DDBJ databases">
        <title>WGS assembly of Ceratopteris richardii.</title>
        <authorList>
            <person name="Marchant D.B."/>
            <person name="Chen G."/>
            <person name="Jenkins J."/>
            <person name="Shu S."/>
            <person name="Leebens-Mack J."/>
            <person name="Grimwood J."/>
            <person name="Schmutz J."/>
            <person name="Soltis P."/>
            <person name="Soltis D."/>
            <person name="Chen Z.-H."/>
        </authorList>
    </citation>
    <scope>NUCLEOTIDE SEQUENCE</scope>
    <source>
        <strain evidence="9">Whitten #5841</strain>
        <tissue evidence="9">Leaf</tissue>
    </source>
</reference>
<name>A0A8T2TGP5_CERRI</name>
<evidence type="ECO:0000256" key="3">
    <source>
        <dbReference type="ARBA" id="ARBA00022801"/>
    </source>
</evidence>
<evidence type="ECO:0000313" key="9">
    <source>
        <dbReference type="EMBL" id="KAH7420524.1"/>
    </source>
</evidence>
<evidence type="ECO:0000256" key="7">
    <source>
        <dbReference type="RuleBase" id="RU004336"/>
    </source>
</evidence>
<dbReference type="Gene3D" id="3.20.20.80">
    <property type="entry name" value="Glycosidases"/>
    <property type="match status" value="1"/>
</dbReference>
<dbReference type="Pfam" id="PF07983">
    <property type="entry name" value="X8"/>
    <property type="match status" value="1"/>
</dbReference>
<keyword evidence="10" id="KW-1185">Reference proteome</keyword>
<keyword evidence="2" id="KW-0732">Signal</keyword>
<dbReference type="PROSITE" id="PS00587">
    <property type="entry name" value="GLYCOSYL_HYDROL_F17"/>
    <property type="match status" value="1"/>
</dbReference>
<dbReference type="Pfam" id="PF00332">
    <property type="entry name" value="Glyco_hydro_17"/>
    <property type="match status" value="1"/>
</dbReference>
<dbReference type="InterPro" id="IPR017853">
    <property type="entry name" value="GH"/>
</dbReference>
<dbReference type="InterPro" id="IPR044965">
    <property type="entry name" value="Glyco_hydro_17_plant"/>
</dbReference>
<evidence type="ECO:0000259" key="8">
    <source>
        <dbReference type="SMART" id="SM00768"/>
    </source>
</evidence>
<evidence type="ECO:0000256" key="6">
    <source>
        <dbReference type="RuleBase" id="RU004335"/>
    </source>
</evidence>
<dbReference type="SMART" id="SM00768">
    <property type="entry name" value="X8"/>
    <property type="match status" value="1"/>
</dbReference>
<keyword evidence="3 7" id="KW-0378">Hydrolase</keyword>
<dbReference type="PANTHER" id="PTHR32227">
    <property type="entry name" value="GLUCAN ENDO-1,3-BETA-GLUCOSIDASE BG1-RELATED-RELATED"/>
    <property type="match status" value="1"/>
</dbReference>